<dbReference type="RefSeq" id="WP_306635267.1">
    <property type="nucleotide sequence ID" value="NZ_JAUSXB010000001.1"/>
</dbReference>
<dbReference type="EMBL" id="JAUSXB010000001">
    <property type="protein sequence ID" value="MDQ0673988.1"/>
    <property type="molecule type" value="Genomic_DNA"/>
</dbReference>
<name>A0ABU0PJ46_9MICC</name>
<evidence type="ECO:0000256" key="7">
    <source>
        <dbReference type="SAM" id="Phobius"/>
    </source>
</evidence>
<evidence type="ECO:0000256" key="3">
    <source>
        <dbReference type="ARBA" id="ARBA00022692"/>
    </source>
</evidence>
<evidence type="ECO:0000313" key="10">
    <source>
        <dbReference type="Proteomes" id="UP001236806"/>
    </source>
</evidence>
<keyword evidence="10" id="KW-1185">Reference proteome</keyword>
<gene>
    <name evidence="9" type="ORF">QFZ36_001549</name>
</gene>
<dbReference type="PANTHER" id="PTHR38459:SF1">
    <property type="entry name" value="PROPHAGE BACTOPRENOL-LINKED GLUCOSE TRANSLOCASE HOMOLOG"/>
    <property type="match status" value="1"/>
</dbReference>
<evidence type="ECO:0000256" key="5">
    <source>
        <dbReference type="ARBA" id="ARBA00023136"/>
    </source>
</evidence>
<protein>
    <submittedName>
        <fullName evidence="9">Flippase GtrA</fullName>
    </submittedName>
</protein>
<dbReference type="PANTHER" id="PTHR38459">
    <property type="entry name" value="PROPHAGE BACTOPRENOL-LINKED GLUCOSE TRANSLOCASE HOMOLOG"/>
    <property type="match status" value="1"/>
</dbReference>
<evidence type="ECO:0000256" key="6">
    <source>
        <dbReference type="SAM" id="MobiDB-lite"/>
    </source>
</evidence>
<evidence type="ECO:0000256" key="4">
    <source>
        <dbReference type="ARBA" id="ARBA00022989"/>
    </source>
</evidence>
<accession>A0ABU0PJ46</accession>
<evidence type="ECO:0000259" key="8">
    <source>
        <dbReference type="Pfam" id="PF04138"/>
    </source>
</evidence>
<comment type="caution">
    <text evidence="9">The sequence shown here is derived from an EMBL/GenBank/DDBJ whole genome shotgun (WGS) entry which is preliminary data.</text>
</comment>
<reference evidence="9 10" key="1">
    <citation type="submission" date="2023-07" db="EMBL/GenBank/DDBJ databases">
        <title>Comparative genomics of wheat-associated soil bacteria to identify genetic determinants of phenazine resistance.</title>
        <authorList>
            <person name="Mouncey N."/>
        </authorList>
    </citation>
    <scope>NUCLEOTIDE SEQUENCE [LARGE SCALE GENOMIC DNA]</scope>
    <source>
        <strain evidence="9 10">W1I3</strain>
    </source>
</reference>
<keyword evidence="4 7" id="KW-1133">Transmembrane helix</keyword>
<comment type="similarity">
    <text evidence="2">Belongs to the GtrA family.</text>
</comment>
<feature type="transmembrane region" description="Helical" evidence="7">
    <location>
        <begin position="67"/>
        <end position="86"/>
    </location>
</feature>
<sequence length="199" mass="22522">MTFDDMQLRPRTLKPLPQPRPRRDLRFRGLPFTFGERVAGEGTEGWRSGFQKLYQAASARTGRMTRFAAVGALGTLVNLLVMALLVHGLVDINYVPAAVVAAEVSILHNFVLQERFVFRDMRDGAGSWRARLTHHQLFNSAEALVRLPFLILLVDLMHIWALLAQAVTLALAFVGRFLFTSRVVYRRKQPARNREPATP</sequence>
<dbReference type="InterPro" id="IPR007267">
    <property type="entry name" value="GtrA_DPMS_TM"/>
</dbReference>
<feature type="transmembrane region" description="Helical" evidence="7">
    <location>
        <begin position="160"/>
        <end position="179"/>
    </location>
</feature>
<feature type="domain" description="GtrA/DPMS transmembrane" evidence="8">
    <location>
        <begin position="66"/>
        <end position="184"/>
    </location>
</feature>
<dbReference type="Proteomes" id="UP001236806">
    <property type="component" value="Unassembled WGS sequence"/>
</dbReference>
<dbReference type="InterPro" id="IPR051401">
    <property type="entry name" value="GtrA_CellWall_Glycosyl"/>
</dbReference>
<evidence type="ECO:0000313" key="9">
    <source>
        <dbReference type="EMBL" id="MDQ0673988.1"/>
    </source>
</evidence>
<keyword evidence="3 7" id="KW-0812">Transmembrane</keyword>
<comment type="subcellular location">
    <subcellularLocation>
        <location evidence="1">Membrane</location>
        <topology evidence="1">Multi-pass membrane protein</topology>
    </subcellularLocation>
</comment>
<organism evidence="9 10">
    <name type="scientific">Pseudarthrobacter siccitolerans</name>
    <dbReference type="NCBI Taxonomy" id="861266"/>
    <lineage>
        <taxon>Bacteria</taxon>
        <taxon>Bacillati</taxon>
        <taxon>Actinomycetota</taxon>
        <taxon>Actinomycetes</taxon>
        <taxon>Micrococcales</taxon>
        <taxon>Micrococcaceae</taxon>
        <taxon>Pseudarthrobacter</taxon>
    </lineage>
</organism>
<evidence type="ECO:0000256" key="2">
    <source>
        <dbReference type="ARBA" id="ARBA00009399"/>
    </source>
</evidence>
<feature type="region of interest" description="Disordered" evidence="6">
    <location>
        <begin position="1"/>
        <end position="21"/>
    </location>
</feature>
<evidence type="ECO:0000256" key="1">
    <source>
        <dbReference type="ARBA" id="ARBA00004141"/>
    </source>
</evidence>
<dbReference type="Pfam" id="PF04138">
    <property type="entry name" value="GtrA_DPMS_TM"/>
    <property type="match status" value="1"/>
</dbReference>
<proteinExistence type="inferred from homology"/>
<keyword evidence="5 7" id="KW-0472">Membrane</keyword>